<dbReference type="EMBL" id="BMJS01000035">
    <property type="protein sequence ID" value="GGG05327.1"/>
    <property type="molecule type" value="Genomic_DNA"/>
</dbReference>
<comment type="caution">
    <text evidence="1">The sequence shown here is derived from an EMBL/GenBank/DDBJ whole genome shotgun (WGS) entry which is preliminary data.</text>
</comment>
<reference evidence="1" key="2">
    <citation type="submission" date="2020-09" db="EMBL/GenBank/DDBJ databases">
        <authorList>
            <person name="Sun Q."/>
            <person name="Zhou Y."/>
        </authorList>
    </citation>
    <scope>NUCLEOTIDE SEQUENCE</scope>
    <source>
        <strain evidence="1">CGMCC 1.15758</strain>
    </source>
</reference>
<accession>A0A8J2Z6J2</accession>
<reference evidence="1" key="1">
    <citation type="journal article" date="2014" name="Int. J. Syst. Evol. Microbiol.">
        <title>Complete genome sequence of Corynebacterium casei LMG S-19264T (=DSM 44701T), isolated from a smear-ripened cheese.</title>
        <authorList>
            <consortium name="US DOE Joint Genome Institute (JGI-PGF)"/>
            <person name="Walter F."/>
            <person name="Albersmeier A."/>
            <person name="Kalinowski J."/>
            <person name="Ruckert C."/>
        </authorList>
    </citation>
    <scope>NUCLEOTIDE SEQUENCE</scope>
    <source>
        <strain evidence="1">CGMCC 1.15758</strain>
    </source>
</reference>
<organism evidence="1 2">
    <name type="scientific">Cysteiniphilum litorale</name>
    <dbReference type="NCBI Taxonomy" id="2056700"/>
    <lineage>
        <taxon>Bacteria</taxon>
        <taxon>Pseudomonadati</taxon>
        <taxon>Pseudomonadota</taxon>
        <taxon>Gammaproteobacteria</taxon>
        <taxon>Thiotrichales</taxon>
        <taxon>Fastidiosibacteraceae</taxon>
        <taxon>Cysteiniphilum</taxon>
    </lineage>
</organism>
<evidence type="ECO:0000313" key="1">
    <source>
        <dbReference type="EMBL" id="GGG05327.1"/>
    </source>
</evidence>
<dbReference type="Proteomes" id="UP000636949">
    <property type="component" value="Unassembled WGS sequence"/>
</dbReference>
<dbReference type="AlphaFoldDB" id="A0A8J2Z6J2"/>
<proteinExistence type="predicted"/>
<protein>
    <submittedName>
        <fullName evidence="1">Uncharacterized protein</fullName>
    </submittedName>
</protein>
<name>A0A8J2Z6J2_9GAMM</name>
<keyword evidence="2" id="KW-1185">Reference proteome</keyword>
<sequence length="56" mass="6342">MRCCLCRICIKSISEIKSKILKPIGENDRVKSAPAMSAKSVFIMKDICYNSEFILD</sequence>
<evidence type="ECO:0000313" key="2">
    <source>
        <dbReference type="Proteomes" id="UP000636949"/>
    </source>
</evidence>
<gene>
    <name evidence="1" type="ORF">GCM10010995_23540</name>
</gene>